<dbReference type="EMBL" id="LNQR01000119">
    <property type="protein sequence ID" value="KWT78164.1"/>
    <property type="molecule type" value="Genomic_DNA"/>
</dbReference>
<dbReference type="RefSeq" id="WP_085053592.1">
    <property type="nucleotide sequence ID" value="NZ_LNQR01000119.1"/>
</dbReference>
<name>A0ABR5SBS2_9BACT</name>
<dbReference type="Gene3D" id="3.40.50.1010">
    <property type="entry name" value="5'-nuclease"/>
    <property type="match status" value="1"/>
</dbReference>
<evidence type="ECO:0000313" key="2">
    <source>
        <dbReference type="EMBL" id="KWT78164.1"/>
    </source>
</evidence>
<keyword evidence="3" id="KW-1185">Reference proteome</keyword>
<dbReference type="SUPFAM" id="SSF88723">
    <property type="entry name" value="PIN domain-like"/>
    <property type="match status" value="1"/>
</dbReference>
<dbReference type="InterPro" id="IPR002716">
    <property type="entry name" value="PIN_dom"/>
</dbReference>
<sequence length="162" mass="18745">MKYICLDTHILIWGMSGKSAESQDIMVSKAKRFIKWLADDKDIRILLPINVVAEFLCFIPCEEHNKILSVFNESFIIAPFDVAAASCFAKIYHKKLKDGTIEQMKQDEITKVRVKFDCQIVSIALTHNVPIIYSHDEKLSKYFCDYIKVEEMPDIPQQELLN</sequence>
<organism evidence="2 3">
    <name type="scientific">Candidatus Magnetominusculus xianensis</name>
    <dbReference type="NCBI Taxonomy" id="1748249"/>
    <lineage>
        <taxon>Bacteria</taxon>
        <taxon>Pseudomonadati</taxon>
        <taxon>Nitrospirota</taxon>
        <taxon>Nitrospiria</taxon>
        <taxon>Nitrospirales</taxon>
        <taxon>Nitrospiraceae</taxon>
        <taxon>Candidatus Magnetominusculus</taxon>
    </lineage>
</organism>
<accession>A0ABR5SBS2</accession>
<dbReference type="InterPro" id="IPR029060">
    <property type="entry name" value="PIN-like_dom_sf"/>
</dbReference>
<feature type="domain" description="PIN" evidence="1">
    <location>
        <begin position="4"/>
        <end position="141"/>
    </location>
</feature>
<evidence type="ECO:0000313" key="3">
    <source>
        <dbReference type="Proteomes" id="UP000060487"/>
    </source>
</evidence>
<dbReference type="Proteomes" id="UP000060487">
    <property type="component" value="Unassembled WGS sequence"/>
</dbReference>
<reference evidence="2 3" key="1">
    <citation type="submission" date="2015-11" db="EMBL/GenBank/DDBJ databases">
        <authorList>
            <person name="Lin W."/>
        </authorList>
    </citation>
    <scope>NUCLEOTIDE SEQUENCE [LARGE SCALE GENOMIC DNA]</scope>
    <source>
        <strain evidence="2 3">HCH-1</strain>
    </source>
</reference>
<protein>
    <submittedName>
        <fullName evidence="2">PIN domain-containing protein</fullName>
    </submittedName>
</protein>
<dbReference type="Pfam" id="PF01850">
    <property type="entry name" value="PIN"/>
    <property type="match status" value="1"/>
</dbReference>
<proteinExistence type="predicted"/>
<gene>
    <name evidence="2" type="ORF">ASN18_2978</name>
</gene>
<comment type="caution">
    <text evidence="2">The sequence shown here is derived from an EMBL/GenBank/DDBJ whole genome shotgun (WGS) entry which is preliminary data.</text>
</comment>
<evidence type="ECO:0000259" key="1">
    <source>
        <dbReference type="Pfam" id="PF01850"/>
    </source>
</evidence>